<name>A0A812PKW6_SYMPI</name>
<protein>
    <recommendedName>
        <fullName evidence="4">Peptidase M28 domain-containing protein</fullName>
    </recommendedName>
</protein>
<dbReference type="InterPro" id="IPR007484">
    <property type="entry name" value="Peptidase_M28"/>
</dbReference>
<comment type="cofactor">
    <cofactor evidence="1">
        <name>Zn(2+)</name>
        <dbReference type="ChEBI" id="CHEBI:29105"/>
    </cofactor>
</comment>
<proteinExistence type="inferred from homology"/>
<dbReference type="GO" id="GO:0006508">
    <property type="term" value="P:proteolysis"/>
    <property type="evidence" value="ECO:0007669"/>
    <property type="project" value="InterPro"/>
</dbReference>
<keyword evidence="6" id="KW-1185">Reference proteome</keyword>
<dbReference type="OrthoDB" id="10013407at2759"/>
<evidence type="ECO:0000256" key="2">
    <source>
        <dbReference type="ARBA" id="ARBA00005634"/>
    </source>
</evidence>
<feature type="domain" description="Peptidase M28" evidence="4">
    <location>
        <begin position="218"/>
        <end position="274"/>
    </location>
</feature>
<accession>A0A812PKW6</accession>
<dbReference type="PANTHER" id="PTHR12147:SF26">
    <property type="entry name" value="PEPTIDASE M28 DOMAIN-CONTAINING PROTEIN"/>
    <property type="match status" value="1"/>
</dbReference>
<dbReference type="Pfam" id="PF04389">
    <property type="entry name" value="Peptidase_M28"/>
    <property type="match status" value="1"/>
</dbReference>
<keyword evidence="3" id="KW-0732">Signal</keyword>
<feature type="chain" id="PRO_5032681934" description="Peptidase M28 domain-containing protein" evidence="3">
    <location>
        <begin position="18"/>
        <end position="618"/>
    </location>
</feature>
<reference evidence="5" key="1">
    <citation type="submission" date="2021-02" db="EMBL/GenBank/DDBJ databases">
        <authorList>
            <person name="Dougan E. K."/>
            <person name="Rhodes N."/>
            <person name="Thang M."/>
            <person name="Chan C."/>
        </authorList>
    </citation>
    <scope>NUCLEOTIDE SEQUENCE</scope>
</reference>
<comment type="caution">
    <text evidence="5">The sequence shown here is derived from an EMBL/GenBank/DDBJ whole genome shotgun (WGS) entry which is preliminary data.</text>
</comment>
<evidence type="ECO:0000256" key="1">
    <source>
        <dbReference type="ARBA" id="ARBA00001947"/>
    </source>
</evidence>
<evidence type="ECO:0000256" key="3">
    <source>
        <dbReference type="SAM" id="SignalP"/>
    </source>
</evidence>
<evidence type="ECO:0000259" key="4">
    <source>
        <dbReference type="Pfam" id="PF04389"/>
    </source>
</evidence>
<dbReference type="GO" id="GO:0008235">
    <property type="term" value="F:metalloexopeptidase activity"/>
    <property type="evidence" value="ECO:0007669"/>
    <property type="project" value="InterPro"/>
</dbReference>
<evidence type="ECO:0000313" key="5">
    <source>
        <dbReference type="EMBL" id="CAE7366225.1"/>
    </source>
</evidence>
<organism evidence="5 6">
    <name type="scientific">Symbiodinium pilosum</name>
    <name type="common">Dinoflagellate</name>
    <dbReference type="NCBI Taxonomy" id="2952"/>
    <lineage>
        <taxon>Eukaryota</taxon>
        <taxon>Sar</taxon>
        <taxon>Alveolata</taxon>
        <taxon>Dinophyceae</taxon>
        <taxon>Suessiales</taxon>
        <taxon>Symbiodiniaceae</taxon>
        <taxon>Symbiodinium</taxon>
    </lineage>
</organism>
<dbReference type="PANTHER" id="PTHR12147">
    <property type="entry name" value="METALLOPEPTIDASE M28 FAMILY MEMBER"/>
    <property type="match status" value="1"/>
</dbReference>
<feature type="signal peptide" evidence="3">
    <location>
        <begin position="1"/>
        <end position="17"/>
    </location>
</feature>
<dbReference type="Gene3D" id="3.90.550.10">
    <property type="entry name" value="Spore Coat Polysaccharide Biosynthesis Protein SpsA, Chain A"/>
    <property type="match status" value="1"/>
</dbReference>
<dbReference type="Gene3D" id="3.40.630.10">
    <property type="entry name" value="Zn peptidases"/>
    <property type="match status" value="1"/>
</dbReference>
<dbReference type="CDD" id="cd00761">
    <property type="entry name" value="Glyco_tranf_GTA_type"/>
    <property type="match status" value="1"/>
</dbReference>
<gene>
    <name evidence="5" type="ORF">SPIL2461_LOCUS8841</name>
</gene>
<comment type="similarity">
    <text evidence="2">Belongs to the peptidase M28 family. M28B subfamily.</text>
</comment>
<dbReference type="InterPro" id="IPR045175">
    <property type="entry name" value="M28_fam"/>
</dbReference>
<evidence type="ECO:0000313" key="6">
    <source>
        <dbReference type="Proteomes" id="UP000649617"/>
    </source>
</evidence>
<dbReference type="InterPro" id="IPR029044">
    <property type="entry name" value="Nucleotide-diphossugar_trans"/>
</dbReference>
<dbReference type="Proteomes" id="UP000649617">
    <property type="component" value="Unassembled WGS sequence"/>
</dbReference>
<sequence length="618" mass="67200">MASPAARVLLLAAVASAAQLPRIHPTAASSLGEGTWWAKVGDHLVHTPGTESGLSSNVGDYYYAYGSHGALTEELHEKRVGGAGRLHIFHLPEGKDSLATQLPKVAGRRDSVSALVQLNHKDVLSDARLFPTYSLSEEYTSGLSPAGERLEKKVVDSITPSSTMSQLKELVALGDGATQTRSYSNPAASANAVSFLERKFKEMGYSVCKQQFGEQTSVIASLQGSDAAAGSVTLGGHYDSRPFEGLAPGAVDNGSGASAVLSIAKALADAQVLPEHWKKALRAEALDWDERECDLWFYTDGDFHPREPAAGNWQYVRAKEGQPGRVSVVTVTMGDRQRFHELLFWNFQCQVWDDKELIVVETYEDEPSSFLSGKAAWTSNMKVISLQRLPGDDLSIGVKRNIGIHAASGELVAHLDDDDLYAPGYLAFMATRMSHFEGAAALKLSSWYVGNAEAGAFGFCDAARLGRKRHLSRKTPIVKTGLYSFGFTLIYNREVALKHPFPAQNLGEDYEWCTQLMDKLGARSVALLPDEFGVCLHVQHGENVSDVDPFVYTEVPLKEIRTLRVVDSPGFPSFVKLAELVARVDEARKGGELPPKLAKEAREAGLISDNDDAEGEIM</sequence>
<dbReference type="EMBL" id="CAJNIZ010014781">
    <property type="protein sequence ID" value="CAE7366225.1"/>
    <property type="molecule type" value="Genomic_DNA"/>
</dbReference>
<dbReference type="AlphaFoldDB" id="A0A812PKW6"/>
<dbReference type="SUPFAM" id="SSF53187">
    <property type="entry name" value="Zn-dependent exopeptidases"/>
    <property type="match status" value="1"/>
</dbReference>
<dbReference type="SUPFAM" id="SSF53448">
    <property type="entry name" value="Nucleotide-diphospho-sugar transferases"/>
    <property type="match status" value="1"/>
</dbReference>